<accession>A0ABQ5WIG5</accession>
<sequence length="285" mass="31787">MSAAIEAGVRANEYLDVCAAKLTRSPVVAWLTQNYEKLLAATSRRTLSWAELARRLGEDGIFTGRGSSPKADAVRVEWYRVKRRIAAVREAQEAAKAAAERERLLALDAAREKKLHDDREAAALKARVEQADRAAAWQRQRAAADASYLQEAAAQLRSRQAAQGLPVSVPAPASGSPSGPENKPDLVMLDLPKFDPPYVSSRAYLPVDPSLPPVREGEICRATGIKWEYGDDLPGYPSKRNYEYERDWLRDVGRLLRAKHPTNITMTREERYVMRTAKSCIPNLF</sequence>
<name>A0ABQ5WIG5_GLUJA</name>
<feature type="compositionally biased region" description="Low complexity" evidence="1">
    <location>
        <begin position="163"/>
        <end position="180"/>
    </location>
</feature>
<evidence type="ECO:0000313" key="2">
    <source>
        <dbReference type="EMBL" id="GLQ59961.1"/>
    </source>
</evidence>
<organism evidence="2 3">
    <name type="scientific">Gluconobacter japonicus</name>
    <dbReference type="NCBI Taxonomy" id="376620"/>
    <lineage>
        <taxon>Bacteria</taxon>
        <taxon>Pseudomonadati</taxon>
        <taxon>Pseudomonadota</taxon>
        <taxon>Alphaproteobacteria</taxon>
        <taxon>Acetobacterales</taxon>
        <taxon>Acetobacteraceae</taxon>
        <taxon>Gluconobacter</taxon>
    </lineage>
</organism>
<protein>
    <submittedName>
        <fullName evidence="2">Uncharacterized protein</fullName>
    </submittedName>
</protein>
<proteinExistence type="predicted"/>
<reference evidence="3" key="1">
    <citation type="journal article" date="2019" name="Int. J. Syst. Evol. Microbiol.">
        <title>The Global Catalogue of Microorganisms (GCM) 10K type strain sequencing project: providing services to taxonomists for standard genome sequencing and annotation.</title>
        <authorList>
            <consortium name="The Broad Institute Genomics Platform"/>
            <consortium name="The Broad Institute Genome Sequencing Center for Infectious Disease"/>
            <person name="Wu L."/>
            <person name="Ma J."/>
        </authorList>
    </citation>
    <scope>NUCLEOTIDE SEQUENCE [LARGE SCALE GENOMIC DNA]</scope>
    <source>
        <strain evidence="3">NBRC 3271</strain>
    </source>
</reference>
<evidence type="ECO:0000313" key="3">
    <source>
        <dbReference type="Proteomes" id="UP001156613"/>
    </source>
</evidence>
<gene>
    <name evidence="2" type="ORF">GCM10010937_17640</name>
</gene>
<dbReference type="Proteomes" id="UP001156613">
    <property type="component" value="Unassembled WGS sequence"/>
</dbReference>
<dbReference type="RefSeq" id="WP_062502972.1">
    <property type="nucleotide sequence ID" value="NZ_BEWO01000022.1"/>
</dbReference>
<evidence type="ECO:0000256" key="1">
    <source>
        <dbReference type="SAM" id="MobiDB-lite"/>
    </source>
</evidence>
<keyword evidence="3" id="KW-1185">Reference proteome</keyword>
<comment type="caution">
    <text evidence="2">The sequence shown here is derived from an EMBL/GenBank/DDBJ whole genome shotgun (WGS) entry which is preliminary data.</text>
</comment>
<feature type="region of interest" description="Disordered" evidence="1">
    <location>
        <begin position="163"/>
        <end position="184"/>
    </location>
</feature>
<dbReference type="EMBL" id="BSNT01000061">
    <property type="protein sequence ID" value="GLQ59961.1"/>
    <property type="molecule type" value="Genomic_DNA"/>
</dbReference>